<comment type="similarity">
    <text evidence="1">Belongs to the AHA1 family.</text>
</comment>
<dbReference type="AlphaFoldDB" id="A0A2P8HJB8"/>
<sequence>MEIKRTGQTKDVGFQLGVRKTLPVSVETAWDFLFSDKGMAIWLGPLVSGELSTNKPYQTVNGIEGVVKVLKPLSHIRLSWKKKGWADHSTVQVRVINNKGRATISFHQEKLLDSKQREEMLKYWSDILARIVDAVVSHQASGSC</sequence>
<name>A0A2P8HJB8_CHINA</name>
<organism evidence="3 4">
    <name type="scientific">Chitinophaga niastensis</name>
    <dbReference type="NCBI Taxonomy" id="536980"/>
    <lineage>
        <taxon>Bacteria</taxon>
        <taxon>Pseudomonadati</taxon>
        <taxon>Bacteroidota</taxon>
        <taxon>Chitinophagia</taxon>
        <taxon>Chitinophagales</taxon>
        <taxon>Chitinophagaceae</taxon>
        <taxon>Chitinophaga</taxon>
    </lineage>
</organism>
<comment type="caution">
    <text evidence="3">The sequence shown here is derived from an EMBL/GenBank/DDBJ whole genome shotgun (WGS) entry which is preliminary data.</text>
</comment>
<dbReference type="InterPro" id="IPR013538">
    <property type="entry name" value="ASHA1/2-like_C"/>
</dbReference>
<reference evidence="3 4" key="1">
    <citation type="submission" date="2018-03" db="EMBL/GenBank/DDBJ databases">
        <title>Genomic Encyclopedia of Archaeal and Bacterial Type Strains, Phase II (KMG-II): from individual species to whole genera.</title>
        <authorList>
            <person name="Goeker M."/>
        </authorList>
    </citation>
    <scope>NUCLEOTIDE SEQUENCE [LARGE SCALE GENOMIC DNA]</scope>
    <source>
        <strain evidence="3 4">DSM 24859</strain>
    </source>
</reference>
<evidence type="ECO:0000256" key="1">
    <source>
        <dbReference type="ARBA" id="ARBA00006817"/>
    </source>
</evidence>
<protein>
    <submittedName>
        <fullName evidence="3">Activator of Hsp90 ATPase-like protein</fullName>
    </submittedName>
</protein>
<dbReference type="SUPFAM" id="SSF55961">
    <property type="entry name" value="Bet v1-like"/>
    <property type="match status" value="1"/>
</dbReference>
<dbReference type="InterPro" id="IPR023393">
    <property type="entry name" value="START-like_dom_sf"/>
</dbReference>
<dbReference type="Pfam" id="PF08327">
    <property type="entry name" value="AHSA1"/>
    <property type="match status" value="1"/>
</dbReference>
<dbReference type="Proteomes" id="UP000240971">
    <property type="component" value="Unassembled WGS sequence"/>
</dbReference>
<keyword evidence="4" id="KW-1185">Reference proteome</keyword>
<dbReference type="RefSeq" id="WP_106529106.1">
    <property type="nucleotide sequence ID" value="NZ_PYAW01000003.1"/>
</dbReference>
<evidence type="ECO:0000313" key="3">
    <source>
        <dbReference type="EMBL" id="PSL46317.1"/>
    </source>
</evidence>
<evidence type="ECO:0000259" key="2">
    <source>
        <dbReference type="Pfam" id="PF08327"/>
    </source>
</evidence>
<feature type="domain" description="Activator of Hsp90 ATPase homologue 1/2-like C-terminal" evidence="2">
    <location>
        <begin position="27"/>
        <end position="134"/>
    </location>
</feature>
<accession>A0A2P8HJB8</accession>
<dbReference type="Gene3D" id="3.30.530.20">
    <property type="match status" value="1"/>
</dbReference>
<dbReference type="OrthoDB" id="4549061at2"/>
<evidence type="ECO:0000313" key="4">
    <source>
        <dbReference type="Proteomes" id="UP000240971"/>
    </source>
</evidence>
<proteinExistence type="inferred from homology"/>
<gene>
    <name evidence="3" type="ORF">CLV51_103295</name>
</gene>
<dbReference type="EMBL" id="PYAW01000003">
    <property type="protein sequence ID" value="PSL46317.1"/>
    <property type="molecule type" value="Genomic_DNA"/>
</dbReference>